<keyword evidence="2" id="KW-0479">Metal-binding</keyword>
<feature type="domain" description="ATPase BadF/BadG/BcrA/BcrD type" evidence="5">
    <location>
        <begin position="321"/>
        <end position="574"/>
    </location>
</feature>
<dbReference type="Proteomes" id="UP000002294">
    <property type="component" value="Chromosome"/>
</dbReference>
<evidence type="ECO:0000313" key="8">
    <source>
        <dbReference type="Proteomes" id="UP000002294"/>
    </source>
</evidence>
<dbReference type="Pfam" id="PF09989">
    <property type="entry name" value="DUF2229"/>
    <property type="match status" value="1"/>
</dbReference>
<reference evidence="7 8" key="1">
    <citation type="journal article" date="2009" name="Stand. Genomic Sci.">
        <title>Complete genome sequence of Anaerococcus prevotii type strain (PC1).</title>
        <authorList>
            <person name="Labutti K."/>
            <person name="Pukall R."/>
            <person name="Steenblock K."/>
            <person name="Glavina Del Rio T."/>
            <person name="Tice H."/>
            <person name="Copeland A."/>
            <person name="Cheng J.F."/>
            <person name="Lucas S."/>
            <person name="Chen F."/>
            <person name="Nolan M."/>
            <person name="Bruce D."/>
            <person name="Goodwin L."/>
            <person name="Pitluck S."/>
            <person name="Ivanova N."/>
            <person name="Mavromatis K."/>
            <person name="Ovchinnikova G."/>
            <person name="Pati A."/>
            <person name="Chen A."/>
            <person name="Palaniappan K."/>
            <person name="Land M."/>
            <person name="Hauser L."/>
            <person name="Chang Y.J."/>
            <person name="Jeffries C.D."/>
            <person name="Chain P."/>
            <person name="Saunders E."/>
            <person name="Brettin T."/>
            <person name="Detter J.C."/>
            <person name="Han C."/>
            <person name="Goker M."/>
            <person name="Bristow J."/>
            <person name="Eisen J.A."/>
            <person name="Markowitz V."/>
            <person name="Hugenholtz P."/>
            <person name="Kyrpides N.C."/>
            <person name="Klenk H.P."/>
            <person name="Lapidus A."/>
        </authorList>
    </citation>
    <scope>NUCLEOTIDE SEQUENCE [LARGE SCALE GENOMIC DNA]</scope>
    <source>
        <strain evidence="8">ATCC 9321 / DSM 20548 / JCM 6508 / NCTC 11806 / PC1</strain>
    </source>
</reference>
<dbReference type="Gene3D" id="3.30.420.40">
    <property type="match status" value="4"/>
</dbReference>
<dbReference type="GO" id="GO:0051536">
    <property type="term" value="F:iron-sulfur cluster binding"/>
    <property type="evidence" value="ECO:0007669"/>
    <property type="project" value="UniProtKB-KW"/>
</dbReference>
<dbReference type="PANTHER" id="PTHR32329">
    <property type="entry name" value="BIFUNCTIONAL PROTEIN [INCLUDES 2-HYDROXYACYL-COA DEHYDRATASE (N-TER) AND ITS ACTIVATOR DOMAIN (C_TERM)-RELATED"/>
    <property type="match status" value="1"/>
</dbReference>
<dbReference type="RefSeq" id="WP_015777281.1">
    <property type="nucleotide sequence ID" value="NC_013171.1"/>
</dbReference>
<dbReference type="InterPro" id="IPR043129">
    <property type="entry name" value="ATPase_NBD"/>
</dbReference>
<protein>
    <submittedName>
        <fullName evidence="7">CoA-substrate-specific enzyme activase</fullName>
    </submittedName>
</protein>
<dbReference type="EMBL" id="CP001708">
    <property type="protein sequence ID" value="ACV28368.1"/>
    <property type="molecule type" value="Genomic_DNA"/>
</dbReference>
<keyword evidence="3" id="KW-0408">Iron</keyword>
<evidence type="ECO:0000259" key="5">
    <source>
        <dbReference type="Pfam" id="PF01869"/>
    </source>
</evidence>
<dbReference type="OrthoDB" id="9802715at2"/>
<keyword evidence="8" id="KW-1185">Reference proteome</keyword>
<dbReference type="GO" id="GO:0046872">
    <property type="term" value="F:metal ion binding"/>
    <property type="evidence" value="ECO:0007669"/>
    <property type="project" value="UniProtKB-KW"/>
</dbReference>
<dbReference type="InterPro" id="IPR051805">
    <property type="entry name" value="Dehydratase_Activator_Redct"/>
</dbReference>
<dbReference type="InterPro" id="IPR008275">
    <property type="entry name" value="CoA_E_activase_dom"/>
</dbReference>
<dbReference type="eggNOG" id="COG1924">
    <property type="taxonomic scope" value="Bacteria"/>
</dbReference>
<dbReference type="eggNOG" id="COG3581">
    <property type="taxonomic scope" value="Bacteria"/>
</dbReference>
<dbReference type="SUPFAM" id="SSF53067">
    <property type="entry name" value="Actin-like ATPase domain"/>
    <property type="match status" value="2"/>
</dbReference>
<organism evidence="7 8">
    <name type="scientific">Anaerococcus prevotii (strain ATCC 9321 / DSM 20548 / JCM 6508 / NCTC 11806 / PC1)</name>
    <name type="common">Peptostreptococcus prevotii</name>
    <name type="synonym">Peptococcus prevotii</name>
    <dbReference type="NCBI Taxonomy" id="525919"/>
    <lineage>
        <taxon>Bacteria</taxon>
        <taxon>Bacillati</taxon>
        <taxon>Bacillota</taxon>
        <taxon>Tissierellia</taxon>
        <taxon>Tissierellales</taxon>
        <taxon>Peptoniphilaceae</taxon>
        <taxon>Anaerococcus</taxon>
    </lineage>
</organism>
<dbReference type="PANTHER" id="PTHR32329:SF4">
    <property type="entry name" value="ACTIVATOR OF 2-HYDROXYACYL-COA DEHYDRATASE"/>
    <property type="match status" value="1"/>
</dbReference>
<gene>
    <name evidence="7" type="ordered locus">Apre_0317</name>
</gene>
<accession>C7RFV7</accession>
<dbReference type="NCBIfam" id="TIGR00241">
    <property type="entry name" value="CoA_E_activ"/>
    <property type="match status" value="1"/>
</dbReference>
<dbReference type="CDD" id="cd24035">
    <property type="entry name" value="ASKHA_NBD_O66634-like_rpt2"/>
    <property type="match status" value="1"/>
</dbReference>
<dbReference type="HOGENOM" id="CLU_002393_1_0_9"/>
<feature type="domain" description="DUF2229" evidence="6">
    <location>
        <begin position="668"/>
        <end position="890"/>
    </location>
</feature>
<evidence type="ECO:0000256" key="2">
    <source>
        <dbReference type="ARBA" id="ARBA00022723"/>
    </source>
</evidence>
<feature type="domain" description="ATPase BadF/BadG/BcrA/BcrD type" evidence="5">
    <location>
        <begin position="6"/>
        <end position="254"/>
    </location>
</feature>
<dbReference type="CDD" id="cd24034">
    <property type="entry name" value="ASKHA_NBD_O66634-like_rpt1"/>
    <property type="match status" value="1"/>
</dbReference>
<keyword evidence="4" id="KW-0411">Iron-sulfur</keyword>
<dbReference type="InterPro" id="IPR002731">
    <property type="entry name" value="ATPase_BadF"/>
</dbReference>
<comment type="cofactor">
    <cofactor evidence="1">
        <name>[4Fe-4S] cluster</name>
        <dbReference type="ChEBI" id="CHEBI:49883"/>
    </cofactor>
</comment>
<dbReference type="KEGG" id="apr:Apre_0317"/>
<name>C7RFV7_ANAPD</name>
<dbReference type="InterPro" id="IPR018709">
    <property type="entry name" value="CoA_activase_DUF2229"/>
</dbReference>
<evidence type="ECO:0000259" key="6">
    <source>
        <dbReference type="Pfam" id="PF09989"/>
    </source>
</evidence>
<sequence>MKLHMGLDVGSTTVKLVITDTNFNILHSVYVRHKSDVKETVRTVLLEAFDRFKDDEVTVNVTGSGGMFLEDYLGIDFVQEVIAETRAIREYIPETDVLIELGGEDSKITYLKGSVEQRMNSICAGGTGAFIDQMASLLDTDATGLNELSKSYKKVYPIASRCGVFAKTDIQALMNEGASREDIAISVFQSVVNQTISNLACGRPIEGNITFLGGPLHFLSSLRDRFVETLGEEENTFTIPDNAEIYVALGAALLSADSKEFIPYRTLIERLDGEVPENLEMTKRLEPLFESEEEYKEFKKRHATGQVAYKDIHDYEGPIYVGIDAGSTTSKMVWLSEDKKILLEDYRMNLGKPLEVVISMLKDGYIKKNPKAYIASSGICGYGEDFIKKALRVDNGEVETIAHYKAAQFFNPKVDFILDIGGQDMKAMHIKDGIIDSIQLNEACSSGCGSFLSTFAASVGMSVEDFQQRAILSKEPADLGSRCTVFMNSKVKQAQKEGSEVEDIAAGLCYSVIKNAIQKVIKVRDPRSLGENLVVQGGTFYGDAILRAFEKITGRDTTRPEIAGLMGAMGMALISMDKSTGHSSLADINELESFSYEQKNARCGKCSNNCSLIINIFPDGSRYITGNRCERGAGVKESHSFADYNMYKFKYDLLFNRKTLKDKNTFGKIGIPRVLNIYEDYPFWHTFFTSLGFDIVLSDRSSREIYEKGISSISSETACYPAKLVHGHIENLLEKDADTIFYPAIFYEYKQYKNAKNQMNCPVVSGYPDLIRNNVDDLKNIKYMAPYLSFESEKIIADRLIEEFKDYSYQGKTLGKKEIRNAVSLAWQEMQNYHDAIKNRGKEILDFVNEKNLNALVLAGRPYHIDPEVNHGIAELIESMKIPVLSEDAIAYNSPDLSYDLRVLDQWSYHARLYRAAQYVGQTDNLELIQLNSFGCGLDAVTSDQVADILKANGKIYTLIKIDEVSNLGAVKIRIRSLLEALNQKRIEGNELKGDLDKLDYESPEFTKKMVKEGYTILAPQMAREHFAIMEPVFHEYDLNIEFLDDINSDVIDTGLKYVNNDSCYPSITVVGQLLEAVKSGRYDTGKIALLMTQTGGACRASNYVGYIRKGLKDAGLDDIPVIALSAQGIETNAGFDLKKASSIPLLKKLMRSILLGDLINRVSNATRPYEVNKGETNSLKEAWIIKCKQIAPKMTGKDYKKMVREIVEDFDNIERNDLVLPKAGIVGEILVKFLPEANNHLQDILEKEGAEVILPDLTDFLMYCMKNTEIKADLYGKDKKSAWLGKMGISLVEKYRKVVREALRDSKHFEEPCYIDQIADYAKDVTSLGNQAGEGWLLAGEMVELIKQGAPNIVVIQPFGCLPNHITGKGVMKKIRSVYEEANIVAIDYDPGASEVNQVNRVKLMMSSAREKLKEKEEAKTSI</sequence>
<evidence type="ECO:0000256" key="3">
    <source>
        <dbReference type="ARBA" id="ARBA00023004"/>
    </source>
</evidence>
<dbReference type="Pfam" id="PF01869">
    <property type="entry name" value="BcrAD_BadFG"/>
    <property type="match status" value="2"/>
</dbReference>
<evidence type="ECO:0000256" key="4">
    <source>
        <dbReference type="ARBA" id="ARBA00023014"/>
    </source>
</evidence>
<dbReference type="eggNOG" id="COG3580">
    <property type="taxonomic scope" value="Bacteria"/>
</dbReference>
<proteinExistence type="predicted"/>
<dbReference type="STRING" id="525919.Apre_0317"/>
<evidence type="ECO:0000313" key="7">
    <source>
        <dbReference type="EMBL" id="ACV28368.1"/>
    </source>
</evidence>
<evidence type="ECO:0000256" key="1">
    <source>
        <dbReference type="ARBA" id="ARBA00001966"/>
    </source>
</evidence>